<sequence>MMSNSVLLRILITVGASVIVCHAQFVPQQPYLIDEYDSEEVMPIARRLLKPNPNRQYRSHGPKHLHPSENAPSSDELAKHLKTILDMAQQQTQHRNRQERIPEPIGSVLLNRKVTQVTSERPTTVPFVSSSTTPSRHATTKSSQNARTIARKWFPVLLNEAILNVLKNHSKTDELDELVDQIAAGSKTYRKKVIPDAKLETFRHSSIKQEEHTTVPYNLKAREHSTPSPATSSSPISEDWRQLVKLDAPVPYVVNIFNNTKIGYIVMRVSNDSDIEIEELVRNHVDQASKNARNEPISEDVETIPVVTWMKPKASNPKPDEKTTDDSSHDLPHPPNFLRTTPNRHAKDRPRERVDETPFFNILQHPDKEPIKYRVLLREIPQEKLTGPKSSGRQSMKLLSANHRKSNAIPKPTTSLPEALFYSEEDTNDDDDVDSGDTPRTTSKNIRSVGQHDYESIEADKPFDESEFFYPDSTVNAEGSAKHLSVAQTLQALNDMPNDLSHARRYNVGRKFGSREDEHVSEIRRTSPTPATTSTKEDELLKQATTTVYVRGKRQRAKSTRKQYRISDKRSGSESGRRKPSIDTNDSQLDDLLEMGVGKVHSHRWMSE</sequence>
<feature type="region of interest" description="Disordered" evidence="1">
    <location>
        <begin position="120"/>
        <end position="144"/>
    </location>
</feature>
<dbReference type="GeneID" id="118459754"/>
<feature type="compositionally biased region" description="Acidic residues" evidence="1">
    <location>
        <begin position="423"/>
        <end position="435"/>
    </location>
</feature>
<feature type="compositionally biased region" description="Low complexity" evidence="1">
    <location>
        <begin position="122"/>
        <end position="135"/>
    </location>
</feature>
<feature type="region of interest" description="Disordered" evidence="1">
    <location>
        <begin position="50"/>
        <end position="75"/>
    </location>
</feature>
<evidence type="ECO:0000256" key="1">
    <source>
        <dbReference type="SAM" id="MobiDB-lite"/>
    </source>
</evidence>
<dbReference type="VEuPathDB" id="VectorBase:AALB20_031389"/>
<dbReference type="RefSeq" id="XP_035779339.1">
    <property type="nucleotide sequence ID" value="XM_035923446.1"/>
</dbReference>
<dbReference type="VEuPathDB" id="VectorBase:AALB009476"/>
<reference evidence="3" key="2">
    <citation type="submission" date="2022-08" db="UniProtKB">
        <authorList>
            <consortium name="EnsemblMetazoa"/>
        </authorList>
    </citation>
    <scope>IDENTIFICATION</scope>
    <source>
        <strain evidence="3">STECLA/ALBI9_A</strain>
    </source>
</reference>
<organism evidence="3 4">
    <name type="scientific">Anopheles albimanus</name>
    <name type="common">New world malaria mosquito</name>
    <dbReference type="NCBI Taxonomy" id="7167"/>
    <lineage>
        <taxon>Eukaryota</taxon>
        <taxon>Metazoa</taxon>
        <taxon>Ecdysozoa</taxon>
        <taxon>Arthropoda</taxon>
        <taxon>Hexapoda</taxon>
        <taxon>Insecta</taxon>
        <taxon>Pterygota</taxon>
        <taxon>Neoptera</taxon>
        <taxon>Endopterygota</taxon>
        <taxon>Diptera</taxon>
        <taxon>Nematocera</taxon>
        <taxon>Culicoidea</taxon>
        <taxon>Culicidae</taxon>
        <taxon>Anophelinae</taxon>
        <taxon>Anopheles</taxon>
    </lineage>
</organism>
<keyword evidence="2" id="KW-0732">Signal</keyword>
<feature type="compositionally biased region" description="Basic and acidic residues" evidence="1">
    <location>
        <begin position="565"/>
        <end position="581"/>
    </location>
</feature>
<evidence type="ECO:0000256" key="2">
    <source>
        <dbReference type="SAM" id="SignalP"/>
    </source>
</evidence>
<dbReference type="AlphaFoldDB" id="A0A182FSE9"/>
<feature type="region of interest" description="Disordered" evidence="1">
    <location>
        <begin position="509"/>
        <end position="608"/>
    </location>
</feature>
<feature type="compositionally biased region" description="Basic and acidic residues" evidence="1">
    <location>
        <begin position="513"/>
        <end position="525"/>
    </location>
</feature>
<dbReference type="EnsemblMetazoa" id="AALB009476-RA">
    <property type="protein sequence ID" value="AALB009476-PA"/>
    <property type="gene ID" value="AALB009476"/>
</dbReference>
<keyword evidence="4" id="KW-1185">Reference proteome</keyword>
<dbReference type="KEGG" id="aali:118459754"/>
<evidence type="ECO:0000313" key="4">
    <source>
        <dbReference type="Proteomes" id="UP000069272"/>
    </source>
</evidence>
<feature type="compositionally biased region" description="Basic residues" evidence="1">
    <location>
        <begin position="551"/>
        <end position="564"/>
    </location>
</feature>
<feature type="compositionally biased region" description="Basic and acidic residues" evidence="1">
    <location>
        <begin position="318"/>
        <end position="332"/>
    </location>
</feature>
<feature type="region of interest" description="Disordered" evidence="1">
    <location>
        <begin position="310"/>
        <end position="356"/>
    </location>
</feature>
<feature type="chain" id="PRO_5043590367" description="Secreted protein" evidence="2">
    <location>
        <begin position="24"/>
        <end position="608"/>
    </location>
</feature>
<proteinExistence type="predicted"/>
<feature type="signal peptide" evidence="2">
    <location>
        <begin position="1"/>
        <end position="23"/>
    </location>
</feature>
<accession>A0A182FSE9</accession>
<evidence type="ECO:0000313" key="3">
    <source>
        <dbReference type="EnsemblMetazoa" id="AALB009476-PA"/>
    </source>
</evidence>
<feature type="compositionally biased region" description="Polar residues" evidence="1">
    <location>
        <begin position="438"/>
        <end position="448"/>
    </location>
</feature>
<feature type="region of interest" description="Disordered" evidence="1">
    <location>
        <begin position="423"/>
        <end position="454"/>
    </location>
</feature>
<dbReference type="Proteomes" id="UP000069272">
    <property type="component" value="Chromosome 2R"/>
</dbReference>
<name>A0A182FSE9_ANOAL</name>
<evidence type="ECO:0008006" key="5">
    <source>
        <dbReference type="Google" id="ProtNLM"/>
    </source>
</evidence>
<reference evidence="3 4" key="1">
    <citation type="journal article" date="2017" name="G3 (Bethesda)">
        <title>The Physical Genome Mapping of Anopheles albimanus Corrected Scaffold Misassemblies and Identified Interarm Rearrangements in Genus Anopheles.</title>
        <authorList>
            <person name="Artemov G.N."/>
            <person name="Peery A.N."/>
            <person name="Jiang X."/>
            <person name="Tu Z."/>
            <person name="Stegniy V.N."/>
            <person name="Sharakhova M.V."/>
            <person name="Sharakhov I.V."/>
        </authorList>
    </citation>
    <scope>NUCLEOTIDE SEQUENCE [LARGE SCALE GENOMIC DNA]</scope>
    <source>
        <strain evidence="3 4">ALBI9_A</strain>
    </source>
</reference>
<protein>
    <recommendedName>
        <fullName evidence="5">Secreted protein</fullName>
    </recommendedName>
</protein>
<dbReference type="OrthoDB" id="10667037at2759"/>